<proteinExistence type="predicted"/>
<dbReference type="InterPro" id="IPR021812">
    <property type="entry name" value="DUF3391"/>
</dbReference>
<dbReference type="SMART" id="SM00471">
    <property type="entry name" value="HDc"/>
    <property type="match status" value="1"/>
</dbReference>
<evidence type="ECO:0000313" key="2">
    <source>
        <dbReference type="EMBL" id="HHE55187.1"/>
    </source>
</evidence>
<gene>
    <name evidence="2" type="ORF">ENL21_05350</name>
</gene>
<dbReference type="PANTHER" id="PTHR43155:SF2">
    <property type="entry name" value="CYCLIC DI-GMP PHOSPHODIESTERASE PA4108"/>
    <property type="match status" value="1"/>
</dbReference>
<name>A0A7V5H3Z1_CALAY</name>
<dbReference type="Proteomes" id="UP000886111">
    <property type="component" value="Unassembled WGS sequence"/>
</dbReference>
<dbReference type="CDD" id="cd00077">
    <property type="entry name" value="HDc"/>
    <property type="match status" value="1"/>
</dbReference>
<sequence length="411" mass="46956">MIKKVKVDKLKPGAFITDFNCSWLAHPFIVSKKRIRNYKDIQKIKESGITEVFIDTTKGIDISDSFSKDEFLEYFKDESLPSPSEYDLNLEVKVPLKKELKKAYEIQNKAYQVIKQAYKQVRYGQRLKFDEINQVVTEIVESIARNQDALLLISSIRDKDEYTFEHSLNVSVLTAGLCKALNLTRDEVVEYTLGSMLHDIGKSKIPNDLLHKKEALSPKEFNLMKKHVEYGVQIVKDNPNITDNIVAFIAEHHERENGAGYPRKLIGEQISRPGKIGAIVDVYDALTTDRVYSPAEHPSEAIKYMYIQSGLLFDEEILEQFILFLGIYPPGCLVKLDSGFLAIVVESGRENLLRPQVRLIYDLKKGIPIAPRNLDLSHGTGELHNIVGIVDPAYYQIDIKKYLLEFIHTYS</sequence>
<dbReference type="Gene3D" id="1.10.3210.10">
    <property type="entry name" value="Hypothetical protein af1432"/>
    <property type="match status" value="1"/>
</dbReference>
<dbReference type="Pfam" id="PF13487">
    <property type="entry name" value="HD_5"/>
    <property type="match status" value="1"/>
</dbReference>
<dbReference type="PANTHER" id="PTHR43155">
    <property type="entry name" value="CYCLIC DI-GMP PHOSPHODIESTERASE PA4108-RELATED"/>
    <property type="match status" value="1"/>
</dbReference>
<dbReference type="InterPro" id="IPR003607">
    <property type="entry name" value="HD/PDEase_dom"/>
</dbReference>
<dbReference type="AlphaFoldDB" id="A0A7V5H3Z1"/>
<feature type="domain" description="HD-GYP" evidence="1">
    <location>
        <begin position="141"/>
        <end position="337"/>
    </location>
</feature>
<organism evidence="2">
    <name type="scientific">Caldithrix abyssi</name>
    <dbReference type="NCBI Taxonomy" id="187145"/>
    <lineage>
        <taxon>Bacteria</taxon>
        <taxon>Pseudomonadati</taxon>
        <taxon>Calditrichota</taxon>
        <taxon>Calditrichia</taxon>
        <taxon>Calditrichales</taxon>
        <taxon>Calditrichaceae</taxon>
        <taxon>Caldithrix</taxon>
    </lineage>
</organism>
<dbReference type="InterPro" id="IPR006675">
    <property type="entry name" value="HDIG_dom"/>
</dbReference>
<dbReference type="SUPFAM" id="SSF109604">
    <property type="entry name" value="HD-domain/PDEase-like"/>
    <property type="match status" value="1"/>
</dbReference>
<reference evidence="2" key="1">
    <citation type="journal article" date="2020" name="mSystems">
        <title>Genome- and Community-Level Interaction Insights into Carbon Utilization and Element Cycling Functions of Hydrothermarchaeota in Hydrothermal Sediment.</title>
        <authorList>
            <person name="Zhou Z."/>
            <person name="Liu Y."/>
            <person name="Xu W."/>
            <person name="Pan J."/>
            <person name="Luo Z.H."/>
            <person name="Li M."/>
        </authorList>
    </citation>
    <scope>NUCLEOTIDE SEQUENCE [LARGE SCALE GENOMIC DNA]</scope>
    <source>
        <strain evidence="2">HyVt-76</strain>
    </source>
</reference>
<dbReference type="NCBIfam" id="TIGR00277">
    <property type="entry name" value="HDIG"/>
    <property type="match status" value="1"/>
</dbReference>
<comment type="caution">
    <text evidence="2">The sequence shown here is derived from an EMBL/GenBank/DDBJ whole genome shotgun (WGS) entry which is preliminary data.</text>
</comment>
<dbReference type="Pfam" id="PF11871">
    <property type="entry name" value="DUF3391"/>
    <property type="match status" value="1"/>
</dbReference>
<evidence type="ECO:0000259" key="1">
    <source>
        <dbReference type="PROSITE" id="PS51832"/>
    </source>
</evidence>
<dbReference type="EMBL" id="DRTD01000393">
    <property type="protein sequence ID" value="HHE55187.1"/>
    <property type="molecule type" value="Genomic_DNA"/>
</dbReference>
<accession>A0A7V5H3Z1</accession>
<dbReference type="InterPro" id="IPR037522">
    <property type="entry name" value="HD_GYP_dom"/>
</dbReference>
<protein>
    <submittedName>
        <fullName evidence="2">HD-GYP domain-containing protein</fullName>
    </submittedName>
</protein>
<dbReference type="PROSITE" id="PS51832">
    <property type="entry name" value="HD_GYP"/>
    <property type="match status" value="1"/>
</dbReference>